<dbReference type="PROSITE" id="PS50011">
    <property type="entry name" value="PROTEIN_KINASE_DOM"/>
    <property type="match status" value="1"/>
</dbReference>
<dbReference type="PROSITE" id="PS00108">
    <property type="entry name" value="PROTEIN_KINASE_ST"/>
    <property type="match status" value="1"/>
</dbReference>
<comment type="caution">
    <text evidence="11">The sequence shown here is derived from an EMBL/GenBank/DDBJ whole genome shotgun (WGS) entry which is preliminary data.</text>
</comment>
<dbReference type="PROSITE" id="PS00107">
    <property type="entry name" value="PROTEIN_KINASE_ATP"/>
    <property type="match status" value="1"/>
</dbReference>
<comment type="similarity">
    <text evidence="8">Belongs to the protein kinase superfamily.</text>
</comment>
<feature type="binding site" evidence="7">
    <location>
        <position position="53"/>
    </location>
    <ligand>
        <name>ATP</name>
        <dbReference type="ChEBI" id="CHEBI:30616"/>
    </ligand>
</feature>
<evidence type="ECO:0000256" key="8">
    <source>
        <dbReference type="RuleBase" id="RU000304"/>
    </source>
</evidence>
<evidence type="ECO:0000313" key="12">
    <source>
        <dbReference type="Proteomes" id="UP000613580"/>
    </source>
</evidence>
<evidence type="ECO:0000256" key="4">
    <source>
        <dbReference type="ARBA" id="ARBA00022741"/>
    </source>
</evidence>
<name>A0A8H6WSR2_MYCCL</name>
<protein>
    <submittedName>
        <fullName evidence="11">Protein kinase domain-containing protein</fullName>
    </submittedName>
</protein>
<dbReference type="SUPFAM" id="SSF56112">
    <property type="entry name" value="Protein kinase-like (PK-like)"/>
    <property type="match status" value="1"/>
</dbReference>
<keyword evidence="5 11" id="KW-0418">Kinase</keyword>
<dbReference type="InterPro" id="IPR011009">
    <property type="entry name" value="Kinase-like_dom_sf"/>
</dbReference>
<dbReference type="AlphaFoldDB" id="A0A8H6WSR2"/>
<dbReference type="Gene3D" id="1.10.510.10">
    <property type="entry name" value="Transferase(Phosphotransferase) domain 1"/>
    <property type="match status" value="1"/>
</dbReference>
<dbReference type="Proteomes" id="UP000613580">
    <property type="component" value="Unassembled WGS sequence"/>
</dbReference>
<keyword evidence="3" id="KW-0808">Transferase</keyword>
<evidence type="ECO:0000256" key="9">
    <source>
        <dbReference type="SAM" id="MobiDB-lite"/>
    </source>
</evidence>
<dbReference type="GO" id="GO:0004674">
    <property type="term" value="F:protein serine/threonine kinase activity"/>
    <property type="evidence" value="ECO:0007669"/>
    <property type="project" value="UniProtKB-KW"/>
</dbReference>
<keyword evidence="2" id="KW-0597">Phosphoprotein</keyword>
<dbReference type="InterPro" id="IPR008271">
    <property type="entry name" value="Ser/Thr_kinase_AS"/>
</dbReference>
<organism evidence="11 12">
    <name type="scientific">Mycena chlorophos</name>
    <name type="common">Agaric fungus</name>
    <name type="synonym">Agaricus chlorophos</name>
    <dbReference type="NCBI Taxonomy" id="658473"/>
    <lineage>
        <taxon>Eukaryota</taxon>
        <taxon>Fungi</taxon>
        <taxon>Dikarya</taxon>
        <taxon>Basidiomycota</taxon>
        <taxon>Agaricomycotina</taxon>
        <taxon>Agaricomycetes</taxon>
        <taxon>Agaricomycetidae</taxon>
        <taxon>Agaricales</taxon>
        <taxon>Marasmiineae</taxon>
        <taxon>Mycenaceae</taxon>
        <taxon>Mycena</taxon>
    </lineage>
</organism>
<keyword evidence="12" id="KW-1185">Reference proteome</keyword>
<evidence type="ECO:0000256" key="6">
    <source>
        <dbReference type="ARBA" id="ARBA00022840"/>
    </source>
</evidence>
<evidence type="ECO:0000256" key="1">
    <source>
        <dbReference type="ARBA" id="ARBA00022527"/>
    </source>
</evidence>
<dbReference type="Pfam" id="PF00069">
    <property type="entry name" value="Pkinase"/>
    <property type="match status" value="1"/>
</dbReference>
<accession>A0A8H6WSR2</accession>
<dbReference type="EMBL" id="JACAZE010000001">
    <property type="protein sequence ID" value="KAF7323304.1"/>
    <property type="molecule type" value="Genomic_DNA"/>
</dbReference>
<dbReference type="InterPro" id="IPR017441">
    <property type="entry name" value="Protein_kinase_ATP_BS"/>
</dbReference>
<evidence type="ECO:0000313" key="11">
    <source>
        <dbReference type="EMBL" id="KAF7323304.1"/>
    </source>
</evidence>
<evidence type="ECO:0000256" key="3">
    <source>
        <dbReference type="ARBA" id="ARBA00022679"/>
    </source>
</evidence>
<keyword evidence="6 7" id="KW-0067">ATP-binding</keyword>
<evidence type="ECO:0000256" key="5">
    <source>
        <dbReference type="ARBA" id="ARBA00022777"/>
    </source>
</evidence>
<dbReference type="PANTHER" id="PTHR24351">
    <property type="entry name" value="RIBOSOMAL PROTEIN S6 KINASE"/>
    <property type="match status" value="1"/>
</dbReference>
<keyword evidence="4 7" id="KW-0547">Nucleotide-binding</keyword>
<evidence type="ECO:0000256" key="7">
    <source>
        <dbReference type="PROSITE-ProRule" id="PRU10141"/>
    </source>
</evidence>
<dbReference type="SMART" id="SM00220">
    <property type="entry name" value="S_TKc"/>
    <property type="match status" value="1"/>
</dbReference>
<feature type="region of interest" description="Disordered" evidence="9">
    <location>
        <begin position="346"/>
        <end position="369"/>
    </location>
</feature>
<feature type="domain" description="Protein kinase" evidence="10">
    <location>
        <begin position="20"/>
        <end position="286"/>
    </location>
</feature>
<keyword evidence="1 8" id="KW-0723">Serine/threonine-protein kinase</keyword>
<dbReference type="OrthoDB" id="541276at2759"/>
<proteinExistence type="inferred from homology"/>
<dbReference type="InterPro" id="IPR000719">
    <property type="entry name" value="Prot_kinase_dom"/>
</dbReference>
<sequence>MNSSESLPDLSGELVDSGSLELISLLGKGAYGFVYKARDTTASPHEPRFFAVKCMRRHERKSRADRIQRAELRIHEMASHSPNVVTLHRTFVSEDHTFVVLDYVPGGDFFSALVDREVFRHKPTLIKKVFNEILDAVEFLHRNSIYHRDIKPENILCDEHGFNIRLADFGLASQVDFTNEFGCGSRFYMSPESLDRAHPSGCYSASGSDRWALSVLFTNLISGRHPWSSAEMTDYGYAKFRGNNNYLYHALEITREANALLKRCFDPDPSRRATIAQMRSSVNEILLFSFNDEPTEVEATPRPGQTAVMPPAVPVKFSAYNVSCSSSASSSYSFVTRSTVSEDDVTNARYSDEYSSPPTTPASSDLDSESALGLGFASLPRLPKPPKQPSLLAMMGMGGRYRKEVPVNALPTHKEFLEARKAEVRRKAGWV</sequence>
<evidence type="ECO:0000256" key="2">
    <source>
        <dbReference type="ARBA" id="ARBA00022553"/>
    </source>
</evidence>
<reference evidence="11" key="1">
    <citation type="submission" date="2020-05" db="EMBL/GenBank/DDBJ databases">
        <title>Mycena genomes resolve the evolution of fungal bioluminescence.</title>
        <authorList>
            <person name="Tsai I.J."/>
        </authorList>
    </citation>
    <scope>NUCLEOTIDE SEQUENCE</scope>
    <source>
        <strain evidence="11">110903Hualien_Pintung</strain>
    </source>
</reference>
<dbReference type="GO" id="GO:0005524">
    <property type="term" value="F:ATP binding"/>
    <property type="evidence" value="ECO:0007669"/>
    <property type="project" value="UniProtKB-UniRule"/>
</dbReference>
<feature type="compositionally biased region" description="Polar residues" evidence="9">
    <location>
        <begin position="353"/>
        <end position="365"/>
    </location>
</feature>
<gene>
    <name evidence="11" type="ORF">HMN09_00111200</name>
</gene>
<evidence type="ECO:0000259" key="10">
    <source>
        <dbReference type="PROSITE" id="PS50011"/>
    </source>
</evidence>